<organism evidence="2 3">
    <name type="scientific">Chitinophaga tropicalis</name>
    <dbReference type="NCBI Taxonomy" id="2683588"/>
    <lineage>
        <taxon>Bacteria</taxon>
        <taxon>Pseudomonadati</taxon>
        <taxon>Bacteroidota</taxon>
        <taxon>Chitinophagia</taxon>
        <taxon>Chitinophagales</taxon>
        <taxon>Chitinophagaceae</taxon>
        <taxon>Chitinophaga</taxon>
    </lineage>
</organism>
<evidence type="ECO:0000313" key="3">
    <source>
        <dbReference type="Proteomes" id="UP000461730"/>
    </source>
</evidence>
<dbReference type="InterPro" id="IPR052339">
    <property type="entry name" value="Fe-S_Maturation_MIP18"/>
</dbReference>
<dbReference type="Gene3D" id="3.30.300.130">
    <property type="entry name" value="Fe-S cluster assembly (FSCA)"/>
    <property type="match status" value="1"/>
</dbReference>
<dbReference type="AlphaFoldDB" id="A0A7K1U5C1"/>
<accession>A0A7K1U5C1</accession>
<name>A0A7K1U5C1_9BACT</name>
<dbReference type="InterPro" id="IPR034904">
    <property type="entry name" value="FSCA_dom_sf"/>
</dbReference>
<dbReference type="SUPFAM" id="SSF117916">
    <property type="entry name" value="Fe-S cluster assembly (FSCA) domain-like"/>
    <property type="match status" value="1"/>
</dbReference>
<comment type="caution">
    <text evidence="2">The sequence shown here is derived from an EMBL/GenBank/DDBJ whole genome shotgun (WGS) entry which is preliminary data.</text>
</comment>
<dbReference type="Pfam" id="PF01883">
    <property type="entry name" value="FeS_assembly_P"/>
    <property type="match status" value="1"/>
</dbReference>
<keyword evidence="3" id="KW-1185">Reference proteome</keyword>
<feature type="domain" description="MIP18 family-like" evidence="1">
    <location>
        <begin position="16"/>
        <end position="84"/>
    </location>
</feature>
<dbReference type="InterPro" id="IPR002744">
    <property type="entry name" value="MIP18-like"/>
</dbReference>
<dbReference type="RefSeq" id="WP_157307005.1">
    <property type="nucleotide sequence ID" value="NZ_WRXN01000006.1"/>
</dbReference>
<dbReference type="EMBL" id="WRXN01000006">
    <property type="protein sequence ID" value="MVT09557.1"/>
    <property type="molecule type" value="Genomic_DNA"/>
</dbReference>
<dbReference type="PANTHER" id="PTHR42831:SF1">
    <property type="entry name" value="FE-S PROTEIN MATURATION AUXILIARY FACTOR YITW"/>
    <property type="match status" value="1"/>
</dbReference>
<proteinExistence type="predicted"/>
<protein>
    <submittedName>
        <fullName evidence="2">DUF59 domain-containing protein</fullName>
    </submittedName>
</protein>
<evidence type="ECO:0000313" key="2">
    <source>
        <dbReference type="EMBL" id="MVT09557.1"/>
    </source>
</evidence>
<dbReference type="Proteomes" id="UP000461730">
    <property type="component" value="Unassembled WGS sequence"/>
</dbReference>
<dbReference type="PANTHER" id="PTHR42831">
    <property type="entry name" value="FE-S PROTEIN MATURATION AUXILIARY FACTOR YITW"/>
    <property type="match status" value="1"/>
</dbReference>
<reference evidence="2 3" key="1">
    <citation type="submission" date="2019-12" db="EMBL/GenBank/DDBJ databases">
        <title>Chitinophaga sp. strain ysch24 (GDMCC 1.1355), whole genome shotgun sequence.</title>
        <authorList>
            <person name="Zhang X."/>
        </authorList>
    </citation>
    <scope>NUCLEOTIDE SEQUENCE [LARGE SCALE GENOMIC DNA]</scope>
    <source>
        <strain evidence="3">ysch24</strain>
    </source>
</reference>
<gene>
    <name evidence="2" type="ORF">GO493_14910</name>
</gene>
<sequence>MTISISDPHFEDKTKAIEVLYQVIDPELFVNVIDLGLIYDLNMETEGKIIVTMTLSTPHCPMGEAITMGVENALSAAFPGKETEIILTWEPAWDFTRLTEEGKRQLDIMS</sequence>
<evidence type="ECO:0000259" key="1">
    <source>
        <dbReference type="Pfam" id="PF01883"/>
    </source>
</evidence>